<dbReference type="InterPro" id="IPR025164">
    <property type="entry name" value="Toastrack_DUF4097"/>
</dbReference>
<comment type="caution">
    <text evidence="3">The sequence shown here is derived from an EMBL/GenBank/DDBJ whole genome shotgun (WGS) entry which is preliminary data.</text>
</comment>
<keyword evidence="1" id="KW-1133">Transmembrane helix</keyword>
<name>A0A7W8CT17_9BACL</name>
<keyword evidence="1" id="KW-0812">Transmembrane</keyword>
<sequence>MKTLIKVLLIATALFLIVSIAILYAIYNSDSAEQEVLEEKTFDAEIEDMEIIVENSRVDFLPSTDGTSRIVLTGNSEDFILKTDISGGRLLIEVEDRSRFFVFGFHRSYSLQVYVPEEGLESLIVDSNNGTIQAQDIRVADLSLEADNGRIDLQAVESDAVNIETANGAIDLAKMDADMTVRSSNGRIIFTDVSGELQAKANNGRIELTTDTLDFPVDFETNNGRIEIHTKNEPANARIQARVENGRLEVFGRNSGQVSFGSGDVLIKLSTKNGRIVVD</sequence>
<dbReference type="OrthoDB" id="2588856at2"/>
<dbReference type="Pfam" id="PF13349">
    <property type="entry name" value="DUF4097"/>
    <property type="match status" value="1"/>
</dbReference>
<evidence type="ECO:0000313" key="4">
    <source>
        <dbReference type="Proteomes" id="UP000525923"/>
    </source>
</evidence>
<gene>
    <name evidence="3" type="ORF">HNQ44_001263</name>
</gene>
<dbReference type="Proteomes" id="UP000525923">
    <property type="component" value="Unassembled WGS sequence"/>
</dbReference>
<reference evidence="3 4" key="1">
    <citation type="submission" date="2020-08" db="EMBL/GenBank/DDBJ databases">
        <title>Genomic Encyclopedia of Type Strains, Phase IV (KMG-IV): sequencing the most valuable type-strain genomes for metagenomic binning, comparative biology and taxonomic classification.</title>
        <authorList>
            <person name="Goeker M."/>
        </authorList>
    </citation>
    <scope>NUCLEOTIDE SEQUENCE [LARGE SCALE GENOMIC DNA]</scope>
    <source>
        <strain evidence="3 4">DSM 15895</strain>
    </source>
</reference>
<dbReference type="AlphaFoldDB" id="A0A7W8CT17"/>
<dbReference type="EMBL" id="JACHHE010000003">
    <property type="protein sequence ID" value="MBB5179839.1"/>
    <property type="molecule type" value="Genomic_DNA"/>
</dbReference>
<dbReference type="PANTHER" id="PTHR34094:SF1">
    <property type="entry name" value="PROTEIN FAM185A"/>
    <property type="match status" value="1"/>
</dbReference>
<accession>A0A7W8CT17</accession>
<keyword evidence="1" id="KW-0472">Membrane</keyword>
<dbReference type="PANTHER" id="PTHR34094">
    <property type="match status" value="1"/>
</dbReference>
<feature type="domain" description="DUF4097" evidence="2">
    <location>
        <begin position="46"/>
        <end position="276"/>
    </location>
</feature>
<organism evidence="3 4">
    <name type="scientific">Planococcus koreensis</name>
    <dbReference type="NCBI Taxonomy" id="112331"/>
    <lineage>
        <taxon>Bacteria</taxon>
        <taxon>Bacillati</taxon>
        <taxon>Bacillota</taxon>
        <taxon>Bacilli</taxon>
        <taxon>Bacillales</taxon>
        <taxon>Caryophanaceae</taxon>
        <taxon>Planococcus</taxon>
    </lineage>
</organism>
<protein>
    <submittedName>
        <fullName evidence="3">DUF4097 and DUF4098 domain-containing protein YvlB</fullName>
    </submittedName>
</protein>
<dbReference type="RefSeq" id="WP_135503050.1">
    <property type="nucleotide sequence ID" value="NZ_JACHHE010000003.1"/>
</dbReference>
<proteinExistence type="predicted"/>
<evidence type="ECO:0000259" key="2">
    <source>
        <dbReference type="Pfam" id="PF13349"/>
    </source>
</evidence>
<evidence type="ECO:0000313" key="3">
    <source>
        <dbReference type="EMBL" id="MBB5179839.1"/>
    </source>
</evidence>
<keyword evidence="4" id="KW-1185">Reference proteome</keyword>
<evidence type="ECO:0000256" key="1">
    <source>
        <dbReference type="SAM" id="Phobius"/>
    </source>
</evidence>
<feature type="transmembrane region" description="Helical" evidence="1">
    <location>
        <begin position="7"/>
        <end position="27"/>
    </location>
</feature>